<dbReference type="InterPro" id="IPR001846">
    <property type="entry name" value="VWF_type-D"/>
</dbReference>
<dbReference type="Gene3D" id="2.30.230.10">
    <property type="entry name" value="Lipovitellin, beta-sheet shell regions, chain A"/>
    <property type="match status" value="1"/>
</dbReference>
<dbReference type="Pfam" id="PF09172">
    <property type="entry name" value="Vit_open_b-sht"/>
    <property type="match status" value="1"/>
</dbReference>
<dbReference type="SMART" id="SM00216">
    <property type="entry name" value="VWD"/>
    <property type="match status" value="1"/>
</dbReference>
<dbReference type="SMART" id="SM00638">
    <property type="entry name" value="LPD_N"/>
    <property type="match status" value="1"/>
</dbReference>
<dbReference type="InterPro" id="IPR015819">
    <property type="entry name" value="Lipid_transp_b-sht_shell"/>
</dbReference>
<dbReference type="Gene3D" id="1.25.10.20">
    <property type="entry name" value="Vitellinogen, superhelical"/>
    <property type="match status" value="1"/>
</dbReference>
<dbReference type="SUPFAM" id="SSF48431">
    <property type="entry name" value="Lipovitellin-phosvitin complex, superhelical domain"/>
    <property type="match status" value="1"/>
</dbReference>
<dbReference type="SUPFAM" id="SSF56968">
    <property type="entry name" value="Lipovitellin-phosvitin complex, beta-sheet shell regions"/>
    <property type="match status" value="2"/>
</dbReference>
<keyword evidence="1 6" id="KW-0732">Signal</keyword>
<comment type="caution">
    <text evidence="5">Lacks conserved residue(s) required for the propagation of feature annotation.</text>
</comment>
<dbReference type="Pfam" id="PF01347">
    <property type="entry name" value="Vitellogenin_N"/>
    <property type="match status" value="2"/>
</dbReference>
<accession>A0A6M3U208</accession>
<dbReference type="PANTHER" id="PTHR23345">
    <property type="entry name" value="VITELLOGENIN-RELATED"/>
    <property type="match status" value="1"/>
</dbReference>
<dbReference type="InterPro" id="IPR001424">
    <property type="entry name" value="SOD_Cu_Zn_dom"/>
</dbReference>
<dbReference type="GO" id="GO:0006801">
    <property type="term" value="P:superoxide metabolic process"/>
    <property type="evidence" value="ECO:0007669"/>
    <property type="project" value="InterPro"/>
</dbReference>
<dbReference type="PROSITE" id="PS51233">
    <property type="entry name" value="VWFD"/>
    <property type="match status" value="1"/>
</dbReference>
<evidence type="ECO:0000256" key="3">
    <source>
        <dbReference type="ARBA" id="ARBA00023157"/>
    </source>
</evidence>
<dbReference type="Pfam" id="PF00094">
    <property type="entry name" value="VWD"/>
    <property type="match status" value="1"/>
</dbReference>
<dbReference type="Pfam" id="PF00080">
    <property type="entry name" value="Sod_Cu"/>
    <property type="match status" value="1"/>
</dbReference>
<feature type="domain" description="VWFD" evidence="8">
    <location>
        <begin position="1678"/>
        <end position="1852"/>
    </location>
</feature>
<feature type="signal peptide" evidence="6">
    <location>
        <begin position="1"/>
        <end position="17"/>
    </location>
</feature>
<dbReference type="InterPro" id="IPR011030">
    <property type="entry name" value="Lipovitellin_superhlx_dom"/>
</dbReference>
<keyword evidence="4" id="KW-0325">Glycoprotein</keyword>
<dbReference type="InterPro" id="IPR001747">
    <property type="entry name" value="Vitellogenin_N"/>
</dbReference>
<dbReference type="SUPFAM" id="SSF49329">
    <property type="entry name" value="Cu,Zn superoxide dismutase-like"/>
    <property type="match status" value="1"/>
</dbReference>
<dbReference type="GO" id="GO:0046872">
    <property type="term" value="F:metal ion binding"/>
    <property type="evidence" value="ECO:0007669"/>
    <property type="project" value="InterPro"/>
</dbReference>
<proteinExistence type="evidence at transcript level"/>
<evidence type="ECO:0000256" key="4">
    <source>
        <dbReference type="ARBA" id="ARBA00023180"/>
    </source>
</evidence>
<dbReference type="PANTHER" id="PTHR23345:SF15">
    <property type="entry name" value="VITELLOGENIN 1-RELATED"/>
    <property type="match status" value="1"/>
</dbReference>
<feature type="chain" id="PRO_5027083195" evidence="6">
    <location>
        <begin position="18"/>
        <end position="1992"/>
    </location>
</feature>
<organism evidence="9">
    <name type="scientific">Diaphanosoma celebensis</name>
    <dbReference type="NCBI Taxonomy" id="2184134"/>
    <lineage>
        <taxon>Eukaryota</taxon>
        <taxon>Metazoa</taxon>
        <taxon>Ecdysozoa</taxon>
        <taxon>Arthropoda</taxon>
        <taxon>Crustacea</taxon>
        <taxon>Branchiopoda</taxon>
        <taxon>Diplostraca</taxon>
        <taxon>Cladocera</taxon>
        <taxon>Ctenopoda</taxon>
        <taxon>Sididae</taxon>
        <taxon>Diaphanosoma</taxon>
    </lineage>
</organism>
<name>A0A6M3U208_9CRUS</name>
<dbReference type="PROSITE" id="PS51211">
    <property type="entry name" value="VITELLOGENIN"/>
    <property type="match status" value="1"/>
</dbReference>
<sequence>MRLLPLVFVFAIGCCVGKVVEGPRRAAVHVEGRNVNGKLLIEQASRSSPVKIRGVIYGLESGPHGVHIHTGTQLGDRCDLVGNPFSLSEKEGERPVGFLGNVKAFAGNPSRADINILSSSLSLYEDSMYSIVGRPLVIYDEPFEYRGGKKYDTSDISACGIIEPTEERELPTKSVERDVFGLDRLERLEFGSLEGEKSWENVRHPFFGGASGKIPSNLNLEGVEKPDLTPDSLSLKSAVPTNRIWKSGYNYEYNYKGFIATGMFGLSPKVAGGSIEGRLVVEPVDESTINVALKINKAKMFNEDVLPELIEADPGTESRLVDSEHVERPFQVKIVNGKVESVAISKDEPLWTVNFKRGLTSKLQLQLDGSSGVFGDSALAGYYADNTVYHIMEGCSTGECETWYHISEISEEQLNAEPDLLPVPELCEKSQVYEIVKNRDLDKCRVLPHFHYNNKEGLRCTGVHGAGCENKVSHVDMVRYTGCRNSEGHFIIQRIKGVDKLVYKPFSYETEAAEGKTISFLTLRAIHTSGSSNLAKRIHSDVHLYQTLTYSFDDDYKTHGPLMGKPSLRSVNSPMIMDVDKETLKREAERLLSEITSELESESFYFDPSSKVIPARINMLRRAISSMNYTDLMALVNKAMTDNQWSTPNQIVLDALVLSGTNPALMVVRDLILKGRVSGEQAVQAVALLTGTVETPTKELLTSFLEMLKSDVVTGHRQLKITSALFVSKLVYQACINSTMSLNMFPKLVMGEFCNAGDNVVHQLVAWLAEELDKAADVGERIALLTALGNIGHEMVLPSVLPYITSCEPSTSVEYEWIERNRHTFESGISAKELRQKWLKYKKSMHHKKEYAEEEEEFEWQLETAEEDEATCNLVRSKAIFSLTELAMDKNEVVGSILMPIFFNKNEDTGVRLAALTVLFMSNPPEAFWTRVALSTWFEPNEQVAHYIYTTIASLVNNKDPMRRRVVLRAESVVPLMKPMLWTSHSAINYLKAGYQERTRVGYVTETISFPGFESFIPSHFSHSVYLHLGPWFTKLVEYSICTKQAEKFIDRLLGKPDERSSSKFFGKRGQSEHKSLREIHEELKIEARATGQPELYLYVNFLDNYERFFTLNPTTAMNVFENLIAKKGFMSKSGQNAINYHKYVPVYDAFLRIPSSMGLAYTVIGHHSIFVSLKGDVRGGWDSSSLSVNLEGQLKPVFIYKKTMRLMSETPFTRTYPFTGVNCQSALALPGRFSVTGDLKSTKLTTSWELVGDKVRLIKYSVRPFTSIRRVDDYTPALLLKGTEFINLLEEPKEFKYNYGRPLGLNLNYVERGDIGTEWTPFVFTNDWFGNVLFSFVPSTLRYRDVDVYLDVSGSSSKVLNTYWSFSSKSGENLKEFGDYERSETIAPSLFDVFFGNKFDRPEEWTSRKFQRVFKSMTSPHGYSLDFNFELTDKSGGIKPRRYGASFTYGIGDYGKSHRGSFLMERRDPEWESEPEGKFVFCADYEAKYPENVAFKRDQLRRESERNAILNIAFGKSCTDDRKITVTTKMTSGEEEKPFTVRSKWAEDRCTSQELSGRYTSDECLTSRYLASILNKAEITIEYNEMPPVVRNMTTKFGNAWRHYMAPYMSDNQVDVRNKENEIRIEYVYHPIIGTMDMRFYKPWSNTFYHGINVHPVAEVLLPTRHALPRNYIATPNMCFIDRDAVNTFDGLNYNATIGGCEQVVTKDCSGRYKFAVLVRHESGKKIVTVLLNDEKIEINADQMKIKVNDMDLTLKDSYVVKDAENNIKAQIRRTPDNYVELYAPDHLIRVVTSGRQLYVNGSPVHRGRLCGLCGTADGDKIDDLTGPRRSPLPDELMSVAYEMPRPSGCKSIKRSEWRDELKRIQDKYVEETKSSVFGLSDAQPLLPRFQQTVFSTYVPRSTSHCLQYRNKMIMRDGKRCFSTISIPKCAEGCRPVSTVEKKLPFHCMPKNYLAEKLSEEALYRPLSELSGKEVTFVQSYKIPTNCVPVS</sequence>
<evidence type="ECO:0000256" key="2">
    <source>
        <dbReference type="ARBA" id="ARBA00022761"/>
    </source>
</evidence>
<keyword evidence="3" id="KW-1015">Disulfide bond</keyword>
<protein>
    <submittedName>
        <fullName evidence="9">Vitellogenin</fullName>
    </submittedName>
</protein>
<evidence type="ECO:0000256" key="5">
    <source>
        <dbReference type="PROSITE-ProRule" id="PRU00557"/>
    </source>
</evidence>
<evidence type="ECO:0000256" key="6">
    <source>
        <dbReference type="SAM" id="SignalP"/>
    </source>
</evidence>
<dbReference type="InterPro" id="IPR036423">
    <property type="entry name" value="SOD-like_Cu/Zn_dom_sf"/>
</dbReference>
<evidence type="ECO:0000259" key="7">
    <source>
        <dbReference type="PROSITE" id="PS51211"/>
    </source>
</evidence>
<dbReference type="InterPro" id="IPR050733">
    <property type="entry name" value="Vitellogenin/Apolipophorin"/>
</dbReference>
<keyword evidence="2" id="KW-0758">Storage protein</keyword>
<evidence type="ECO:0000256" key="1">
    <source>
        <dbReference type="ARBA" id="ARBA00022729"/>
    </source>
</evidence>
<dbReference type="Gene3D" id="2.60.40.200">
    <property type="entry name" value="Superoxide dismutase, copper/zinc binding domain"/>
    <property type="match status" value="1"/>
</dbReference>
<dbReference type="EMBL" id="MN180084">
    <property type="protein sequence ID" value="QJE49262.1"/>
    <property type="molecule type" value="mRNA"/>
</dbReference>
<reference evidence="9" key="1">
    <citation type="journal article" date="2020" name="Mar. Pollut. Bull.">
        <title>Cloning and molecular characterization of estrogen-related receptor (ERR) and vitellogenin genes in the brackish water flea Diaphanosoma celebensis exposed to bisphenol A and its structural analogues.</title>
        <authorList>
            <person name="In S."/>
            <person name="Cho H."/>
            <person name="Lee K.W."/>
            <person name="Won E.J."/>
            <person name="Lee Y.M."/>
        </authorList>
    </citation>
    <scope>NUCLEOTIDE SEQUENCE</scope>
</reference>
<dbReference type="GO" id="GO:0005319">
    <property type="term" value="F:lipid transporter activity"/>
    <property type="evidence" value="ECO:0007669"/>
    <property type="project" value="InterPro"/>
</dbReference>
<dbReference type="InterPro" id="IPR015255">
    <property type="entry name" value="Vitellinogen_open_b-sht"/>
</dbReference>
<dbReference type="GO" id="GO:0045735">
    <property type="term" value="F:nutrient reservoir activity"/>
    <property type="evidence" value="ECO:0007669"/>
    <property type="project" value="UniProtKB-KW"/>
</dbReference>
<evidence type="ECO:0000313" key="9">
    <source>
        <dbReference type="EMBL" id="QJE49262.1"/>
    </source>
</evidence>
<dbReference type="SMART" id="SM01169">
    <property type="entry name" value="DUF1943"/>
    <property type="match status" value="1"/>
</dbReference>
<feature type="domain" description="Vitellogenin" evidence="7">
    <location>
        <begin position="245"/>
        <end position="1021"/>
    </location>
</feature>
<evidence type="ECO:0000259" key="8">
    <source>
        <dbReference type="PROSITE" id="PS51233"/>
    </source>
</evidence>
<dbReference type="InterPro" id="IPR015816">
    <property type="entry name" value="Vitellinogen_b-sht_N"/>
</dbReference>